<evidence type="ECO:0000256" key="1">
    <source>
        <dbReference type="ARBA" id="ARBA00022857"/>
    </source>
</evidence>
<protein>
    <submittedName>
        <fullName evidence="2">Uncharacterized protein</fullName>
    </submittedName>
</protein>
<sequence length="231" mass="25408">MTITRADANEPRPRQLTWIPDWAADIAFVPFTLYAPVRHGRRPAAAGWPQLGDGLRVAGYLMRELPDEHVATVIETAAARWTDHAFAPRRAVLDAATRSTGMPVWTLQRLFDAELAACRRDVLLSTLRARRHHRHDQEPAAWHGTAVTLGMMSGAVPGSIVRTVTRILLGGSAVLARVPSREPGFAAAFLRSIHAVEPLVADAVVVTYWRRDDTTALRHAVEQADSVCFDG</sequence>
<accession>A0ABT0Y9X7</accession>
<dbReference type="Proteomes" id="UP001523216">
    <property type="component" value="Unassembled WGS sequence"/>
</dbReference>
<dbReference type="EMBL" id="JAMQOL010000047">
    <property type="protein sequence ID" value="MCM4082308.1"/>
    <property type="molecule type" value="Genomic_DNA"/>
</dbReference>
<reference evidence="2 3" key="1">
    <citation type="submission" date="2022-06" db="EMBL/GenBank/DDBJ databases">
        <title>Actinoplanes abujensis sp. nov., isolated from Nigerian arid soil.</title>
        <authorList>
            <person name="Ding P."/>
        </authorList>
    </citation>
    <scope>NUCLEOTIDE SEQUENCE [LARGE SCALE GENOMIC DNA]</scope>
    <source>
        <strain evidence="3">TRM88002</strain>
    </source>
</reference>
<dbReference type="InterPro" id="IPR008670">
    <property type="entry name" value="CoA_reduct_LuxC"/>
</dbReference>
<gene>
    <name evidence="2" type="ORF">LXN57_32545</name>
</gene>
<dbReference type="Pfam" id="PF05893">
    <property type="entry name" value="LuxC"/>
    <property type="match status" value="1"/>
</dbReference>
<evidence type="ECO:0000313" key="2">
    <source>
        <dbReference type="EMBL" id="MCM4082308.1"/>
    </source>
</evidence>
<keyword evidence="3" id="KW-1185">Reference proteome</keyword>
<organism evidence="2 3">
    <name type="scientific">Paractinoplanes hotanensis</name>
    <dbReference type="NCBI Taxonomy" id="2906497"/>
    <lineage>
        <taxon>Bacteria</taxon>
        <taxon>Bacillati</taxon>
        <taxon>Actinomycetota</taxon>
        <taxon>Actinomycetes</taxon>
        <taxon>Micromonosporales</taxon>
        <taxon>Micromonosporaceae</taxon>
        <taxon>Paractinoplanes</taxon>
    </lineage>
</organism>
<evidence type="ECO:0000313" key="3">
    <source>
        <dbReference type="Proteomes" id="UP001523216"/>
    </source>
</evidence>
<proteinExistence type="predicted"/>
<name>A0ABT0Y9X7_9ACTN</name>
<dbReference type="RefSeq" id="WP_251802025.1">
    <property type="nucleotide sequence ID" value="NZ_JAMQOL010000047.1"/>
</dbReference>
<keyword evidence="1" id="KW-0521">NADP</keyword>
<comment type="caution">
    <text evidence="2">The sequence shown here is derived from an EMBL/GenBank/DDBJ whole genome shotgun (WGS) entry which is preliminary data.</text>
</comment>